<keyword evidence="4 5" id="KW-0648">Protein biosynthesis</keyword>
<evidence type="ECO:0000259" key="6">
    <source>
        <dbReference type="Pfam" id="PF05670"/>
    </source>
</evidence>
<dbReference type="GO" id="GO:0072344">
    <property type="term" value="P:rescue of stalled ribosome"/>
    <property type="evidence" value="ECO:0007669"/>
    <property type="project" value="UniProtKB-UniRule"/>
</dbReference>
<dbReference type="Pfam" id="PF05833">
    <property type="entry name" value="NFACT_N"/>
    <property type="match status" value="1"/>
</dbReference>
<organism evidence="7 8">
    <name type="scientific">Paenibacillus solanacearum</name>
    <dbReference type="NCBI Taxonomy" id="2048548"/>
    <lineage>
        <taxon>Bacteria</taxon>
        <taxon>Bacillati</taxon>
        <taxon>Bacillota</taxon>
        <taxon>Bacilli</taxon>
        <taxon>Bacillales</taxon>
        <taxon>Paenibacillaceae</taxon>
        <taxon>Paenibacillus</taxon>
    </lineage>
</organism>
<evidence type="ECO:0000313" key="7">
    <source>
        <dbReference type="EMBL" id="CAG7603983.1"/>
    </source>
</evidence>
<dbReference type="GO" id="GO:0043023">
    <property type="term" value="F:ribosomal large subunit binding"/>
    <property type="evidence" value="ECO:0007669"/>
    <property type="project" value="UniProtKB-UniRule"/>
</dbReference>
<accession>A0A916JVS0</accession>
<evidence type="ECO:0000256" key="5">
    <source>
        <dbReference type="HAMAP-Rule" id="MF_00844"/>
    </source>
</evidence>
<gene>
    <name evidence="5 7" type="primary">rqcH</name>
    <name evidence="7" type="ORF">PAESOLCIP111_00651</name>
</gene>
<dbReference type="RefSeq" id="WP_218090481.1">
    <property type="nucleotide sequence ID" value="NZ_CAJVAS010000002.1"/>
</dbReference>
<evidence type="ECO:0000256" key="3">
    <source>
        <dbReference type="ARBA" id="ARBA00022884"/>
    </source>
</evidence>
<dbReference type="PANTHER" id="PTHR15239:SF6">
    <property type="entry name" value="RIBOSOME QUALITY CONTROL COMPLEX SUBUNIT NEMF"/>
    <property type="match status" value="1"/>
</dbReference>
<evidence type="ECO:0000313" key="8">
    <source>
        <dbReference type="Proteomes" id="UP000693672"/>
    </source>
</evidence>
<keyword evidence="8" id="KW-1185">Reference proteome</keyword>
<comment type="similarity">
    <text evidence="5">Belongs to the NEMF family.</text>
</comment>
<dbReference type="InterPro" id="IPR008532">
    <property type="entry name" value="NFACT_RNA-bd"/>
</dbReference>
<feature type="domain" description="NFACT RNA-binding" evidence="6">
    <location>
        <begin position="481"/>
        <end position="570"/>
    </location>
</feature>
<comment type="function">
    <text evidence="5">Key component of the ribosome quality control system (RQC), a ribosome-associated complex that mediates the extraction of incompletely synthesized nascent chains from stalled ribosomes and their subsequent degradation. RqcH recruits Ala-charged tRNA, and with RqcP directs the elongation of stalled nascent chains on 50S ribosomal subunits, leading to non-templated C-terminal alanine extensions (Ala tail). The Ala tail promotes nascent chain degradation. May add between 1 and at least 8 Ala residues. Binds to stalled 50S ribosomal subunits.</text>
</comment>
<evidence type="ECO:0000256" key="1">
    <source>
        <dbReference type="ARBA" id="ARBA00022555"/>
    </source>
</evidence>
<dbReference type="GO" id="GO:0019843">
    <property type="term" value="F:rRNA binding"/>
    <property type="evidence" value="ECO:0007669"/>
    <property type="project" value="UniProtKB-UniRule"/>
</dbReference>
<comment type="caution">
    <text evidence="7">The sequence shown here is derived from an EMBL/GenBank/DDBJ whole genome shotgun (WGS) entry which is preliminary data.</text>
</comment>
<keyword evidence="2 5" id="KW-0699">rRNA-binding</keyword>
<dbReference type="FunFam" id="2.30.310.10:FF:000004">
    <property type="entry name" value="Fibronectin-binding protein A"/>
    <property type="match status" value="1"/>
</dbReference>
<dbReference type="GO" id="GO:0000049">
    <property type="term" value="F:tRNA binding"/>
    <property type="evidence" value="ECO:0007669"/>
    <property type="project" value="UniProtKB-UniRule"/>
</dbReference>
<protein>
    <recommendedName>
        <fullName evidence="5">Rqc2 homolog RqcH</fullName>
        <shortName evidence="5">RqcH</shortName>
    </recommendedName>
</protein>
<name>A0A916JVS0_9BACL</name>
<proteinExistence type="inferred from homology"/>
<keyword evidence="3 5" id="KW-0694">RNA-binding</keyword>
<dbReference type="Proteomes" id="UP000693672">
    <property type="component" value="Unassembled WGS sequence"/>
</dbReference>
<keyword evidence="1 5" id="KW-0820">tRNA-binding</keyword>
<feature type="coiled-coil region" evidence="5">
    <location>
        <begin position="324"/>
        <end position="351"/>
    </location>
</feature>
<evidence type="ECO:0000256" key="2">
    <source>
        <dbReference type="ARBA" id="ARBA00022730"/>
    </source>
</evidence>
<comment type="subunit">
    <text evidence="5">Associates with stalled 50S ribosomal subunits. Binds to RqcP.</text>
</comment>
<dbReference type="Pfam" id="PF05670">
    <property type="entry name" value="NFACT-R_1"/>
    <property type="match status" value="1"/>
</dbReference>
<dbReference type="GO" id="GO:1990112">
    <property type="term" value="C:RQC complex"/>
    <property type="evidence" value="ECO:0007669"/>
    <property type="project" value="TreeGrafter"/>
</dbReference>
<evidence type="ECO:0000256" key="4">
    <source>
        <dbReference type="ARBA" id="ARBA00022917"/>
    </source>
</evidence>
<reference evidence="7" key="1">
    <citation type="submission" date="2021-06" db="EMBL/GenBank/DDBJ databases">
        <authorList>
            <person name="Criscuolo A."/>
        </authorList>
    </citation>
    <scope>NUCLEOTIDE SEQUENCE</scope>
    <source>
        <strain evidence="7">CIP111600</strain>
    </source>
</reference>
<dbReference type="HAMAP" id="MF_00844_B">
    <property type="entry name" value="RqcH_B"/>
    <property type="match status" value="1"/>
</dbReference>
<keyword evidence="5" id="KW-0175">Coiled coil</keyword>
<dbReference type="AlphaFoldDB" id="A0A916JVS0"/>
<dbReference type="EMBL" id="CAJVAS010000002">
    <property type="protein sequence ID" value="CAG7603983.1"/>
    <property type="molecule type" value="Genomic_DNA"/>
</dbReference>
<dbReference type="InterPro" id="IPR043682">
    <property type="entry name" value="RqcH_bacterial"/>
</dbReference>
<dbReference type="InterPro" id="IPR051608">
    <property type="entry name" value="RQC_Subunit_NEMF"/>
</dbReference>
<sequence length="601" mass="67663">MSLDGLVVHSLVHELQRCVGGRINKIQMPTENDIVMQLRISGSGVKLLLSANPTYPRVHLTEQSYINPLEAPMFCMLLRKHCEGGVIEAIEQPGMERVVHIKIRQRDELGDISTKLIVVEIMGRHSNIILLDPIAGTILDGIHHVTPAISSYRIVMPGSAYTAPPEQHKELPFGWGKERFASAFWHMLADAEENVAEGVPGAAPRWWEQAIVRQFSGFSPLAAKELVHRAMKAESGAAEIANPADFAVSLWEPFREVTGRLQAHQPDTNMVLQEQTGKTFFSVIELTHIEGKKTRFETVSACLEAYFGDKAERDTVKQRVSDLLRLLTNERSKNVKKLEKLEETLADAQQADRFRIVGELLTSSMHLIRKGDKQIEVINYYDEEQRPVTIELDPLLTPSENAQRYFKKYTKSKNSLAAVSEQMAQANMEILYMDNLLQQLDSAGLSDIEEIREELAEQGYLRARNKKGRKKKPNQKPVLACYTSSEGIPLYVGKNNTQNEYLTNRLAHAGDTWLHTKDIPGSHVVIRSPEYGEATLNEAAQLAAYFSQAKQSSQVPVDYTLIKHVRKPSGAKPGFVIYDHQKTLFITPDAEHIKQMPMQLK</sequence>
<dbReference type="PANTHER" id="PTHR15239">
    <property type="entry name" value="NUCLEAR EXPORT MEDIATOR FACTOR NEMF"/>
    <property type="match status" value="1"/>
</dbReference>